<protein>
    <recommendedName>
        <fullName evidence="6">nicotinamidase</fullName>
        <ecNumber evidence="6">3.5.1.19</ecNumber>
    </recommendedName>
    <alternativeName>
        <fullName evidence="7">Nicotinamide deamidase</fullName>
    </alternativeName>
</protein>
<dbReference type="Proteomes" id="UP000242972">
    <property type="component" value="Unassembled WGS sequence"/>
</dbReference>
<evidence type="ECO:0000256" key="4">
    <source>
        <dbReference type="ARBA" id="ARBA00022801"/>
    </source>
</evidence>
<dbReference type="AlphaFoldDB" id="A0A2T2XD30"/>
<proteinExistence type="inferred from homology"/>
<dbReference type="GO" id="GO:0046872">
    <property type="term" value="F:metal ion binding"/>
    <property type="evidence" value="ECO:0007669"/>
    <property type="project" value="UniProtKB-KW"/>
</dbReference>
<dbReference type="EC" id="3.5.1.19" evidence="6"/>
<dbReference type="PANTHER" id="PTHR11080">
    <property type="entry name" value="PYRAZINAMIDASE/NICOTINAMIDASE"/>
    <property type="match status" value="1"/>
</dbReference>
<dbReference type="SUPFAM" id="SSF52499">
    <property type="entry name" value="Isochorismatase-like hydrolases"/>
    <property type="match status" value="1"/>
</dbReference>
<evidence type="ECO:0000256" key="2">
    <source>
        <dbReference type="ARBA" id="ARBA00022642"/>
    </source>
</evidence>
<gene>
    <name evidence="9" type="ORF">C7B46_14790</name>
</gene>
<dbReference type="EMBL" id="PXYW01000044">
    <property type="protein sequence ID" value="PSR32352.1"/>
    <property type="molecule type" value="Genomic_DNA"/>
</dbReference>
<evidence type="ECO:0000313" key="9">
    <source>
        <dbReference type="EMBL" id="PSR32352.1"/>
    </source>
</evidence>
<dbReference type="CDD" id="cd01011">
    <property type="entry name" value="nicotinamidase"/>
    <property type="match status" value="1"/>
</dbReference>
<name>A0A2T2XD30_9FIRM</name>
<dbReference type="GO" id="GO:0008936">
    <property type="term" value="F:nicotinamidase activity"/>
    <property type="evidence" value="ECO:0007669"/>
    <property type="project" value="UniProtKB-EC"/>
</dbReference>
<sequence>MEDLPFPSQSALVVVDLQNDFCPGGSLAVPDGDQIIPVVQEYVDSFAAQGLPVIFTRDFHPGNHVSFAQQGGPWPPHCVQETPGVDYHPGIRIPPEAYHIIKGFHPDIDAYSGFEGELKDAANPLTLDQLLRSLSVREVYVAGLATDYCVHATALDALKLGYRVVVIEDGVRGVNVNSGDSLKALQDLRQHGAQFISAAVRP</sequence>
<evidence type="ECO:0000259" key="8">
    <source>
        <dbReference type="Pfam" id="PF00857"/>
    </source>
</evidence>
<keyword evidence="2" id="KW-0662">Pyridine nucleotide biosynthesis</keyword>
<dbReference type="Pfam" id="PF00857">
    <property type="entry name" value="Isochorismatase"/>
    <property type="match status" value="1"/>
</dbReference>
<accession>A0A2T2XD30</accession>
<dbReference type="Gene3D" id="3.40.50.850">
    <property type="entry name" value="Isochorismatase-like"/>
    <property type="match status" value="1"/>
</dbReference>
<keyword evidence="4" id="KW-0378">Hydrolase</keyword>
<dbReference type="InterPro" id="IPR036380">
    <property type="entry name" value="Isochorismatase-like_sf"/>
</dbReference>
<dbReference type="InterPro" id="IPR000868">
    <property type="entry name" value="Isochorismatase-like_dom"/>
</dbReference>
<evidence type="ECO:0000313" key="10">
    <source>
        <dbReference type="Proteomes" id="UP000242972"/>
    </source>
</evidence>
<comment type="similarity">
    <text evidence="1">Belongs to the isochorismatase family.</text>
</comment>
<keyword evidence="3" id="KW-0479">Metal-binding</keyword>
<dbReference type="PANTHER" id="PTHR11080:SF2">
    <property type="entry name" value="LD05707P"/>
    <property type="match status" value="1"/>
</dbReference>
<evidence type="ECO:0000256" key="5">
    <source>
        <dbReference type="ARBA" id="ARBA00037900"/>
    </source>
</evidence>
<feature type="domain" description="Isochorismatase-like" evidence="8">
    <location>
        <begin position="10"/>
        <end position="199"/>
    </location>
</feature>
<comment type="caution">
    <text evidence="9">The sequence shown here is derived from an EMBL/GenBank/DDBJ whole genome shotgun (WGS) entry which is preliminary data.</text>
</comment>
<comment type="pathway">
    <text evidence="5">Cofactor biosynthesis; nicotinate biosynthesis; nicotinate from nicotinamide: step 1/1.</text>
</comment>
<evidence type="ECO:0000256" key="6">
    <source>
        <dbReference type="ARBA" id="ARBA00039017"/>
    </source>
</evidence>
<evidence type="ECO:0000256" key="3">
    <source>
        <dbReference type="ARBA" id="ARBA00022723"/>
    </source>
</evidence>
<dbReference type="NCBIfam" id="NF008623">
    <property type="entry name" value="PRK11609.1"/>
    <property type="match status" value="1"/>
</dbReference>
<evidence type="ECO:0000256" key="7">
    <source>
        <dbReference type="ARBA" id="ARBA00043224"/>
    </source>
</evidence>
<dbReference type="InterPro" id="IPR052347">
    <property type="entry name" value="Isochorismatase_Nicotinamidase"/>
</dbReference>
<dbReference type="GO" id="GO:0019363">
    <property type="term" value="P:pyridine nucleotide biosynthetic process"/>
    <property type="evidence" value="ECO:0007669"/>
    <property type="project" value="UniProtKB-KW"/>
</dbReference>
<evidence type="ECO:0000256" key="1">
    <source>
        <dbReference type="ARBA" id="ARBA00006336"/>
    </source>
</evidence>
<organism evidence="9 10">
    <name type="scientific">Sulfobacillus benefaciens</name>
    <dbReference type="NCBI Taxonomy" id="453960"/>
    <lineage>
        <taxon>Bacteria</taxon>
        <taxon>Bacillati</taxon>
        <taxon>Bacillota</taxon>
        <taxon>Clostridia</taxon>
        <taxon>Eubacteriales</taxon>
        <taxon>Clostridiales Family XVII. Incertae Sedis</taxon>
        <taxon>Sulfobacillus</taxon>
    </lineage>
</organism>
<reference evidence="9 10" key="1">
    <citation type="journal article" date="2014" name="BMC Genomics">
        <title>Comparison of environmental and isolate Sulfobacillus genomes reveals diverse carbon, sulfur, nitrogen, and hydrogen metabolisms.</title>
        <authorList>
            <person name="Justice N.B."/>
            <person name="Norman A."/>
            <person name="Brown C.T."/>
            <person name="Singh A."/>
            <person name="Thomas B.C."/>
            <person name="Banfield J.F."/>
        </authorList>
    </citation>
    <scope>NUCLEOTIDE SEQUENCE [LARGE SCALE GENOMIC DNA]</scope>
    <source>
        <strain evidence="9">AMDSBA4</strain>
    </source>
</reference>